<evidence type="ECO:0000313" key="1">
    <source>
        <dbReference type="EMBL" id="QJA04487.1"/>
    </source>
</evidence>
<organism evidence="1 2">
    <name type="scientific">Clostridium innocuum</name>
    <dbReference type="NCBI Taxonomy" id="1522"/>
    <lineage>
        <taxon>Bacteria</taxon>
        <taxon>Bacillati</taxon>
        <taxon>Bacillota</taxon>
        <taxon>Clostridia</taxon>
        <taxon>Eubacteriales</taxon>
        <taxon>Clostridiaceae</taxon>
        <taxon>Clostridium</taxon>
    </lineage>
</organism>
<evidence type="ECO:0000313" key="2">
    <source>
        <dbReference type="Proteomes" id="UP000503330"/>
    </source>
</evidence>
<dbReference type="GeneID" id="61927805"/>
<proteinExistence type="predicted"/>
<dbReference type="Proteomes" id="UP000503330">
    <property type="component" value="Chromosome"/>
</dbReference>
<protein>
    <submittedName>
        <fullName evidence="1">Uncharacterized protein</fullName>
    </submittedName>
</protein>
<dbReference type="RefSeq" id="WP_008728326.1">
    <property type="nucleotide sequence ID" value="NZ_BAAACC010000023.1"/>
</dbReference>
<dbReference type="EMBL" id="CP048838">
    <property type="protein sequence ID" value="QJA04487.1"/>
    <property type="molecule type" value="Genomic_DNA"/>
</dbReference>
<dbReference type="AlphaFoldDB" id="A0AAP9MIV5"/>
<gene>
    <name evidence="1" type="ORF">G4D54_19670</name>
</gene>
<reference evidence="1 2" key="1">
    <citation type="submission" date="2020-02" db="EMBL/GenBank/DDBJ databases">
        <authorList>
            <person name="Kociolek L.K."/>
            <person name="Ozer E.A."/>
        </authorList>
    </citation>
    <scope>NUCLEOTIDE SEQUENCE [LARGE SCALE GENOMIC DNA]</scope>
    <source>
        <strain evidence="1 2">ATCC 14501</strain>
    </source>
</reference>
<sequence length="51" mass="6109">MRRTTLEKVYNVKIDEIRIAGKSAYVLHEENLQLLFYTIGELQQYLEEVYS</sequence>
<accession>A0AAP9MIV5</accession>
<name>A0AAP9MIV5_CLOIN</name>